<keyword evidence="4" id="KW-0343">GTPase activation</keyword>
<comment type="similarity">
    <text evidence="2">Belongs to the Rab3-GAP catalytic subunit family.</text>
</comment>
<accession>X6LD08</accession>
<evidence type="ECO:0000256" key="6">
    <source>
        <dbReference type="SAM" id="MobiDB-lite"/>
    </source>
</evidence>
<keyword evidence="9" id="KW-1185">Reference proteome</keyword>
<evidence type="ECO:0000256" key="1">
    <source>
        <dbReference type="ARBA" id="ARBA00004496"/>
    </source>
</evidence>
<dbReference type="PANTHER" id="PTHR21422">
    <property type="entry name" value="RAB3 GTPASE-ACTIVATING PROTEIN CATALYTIC SUBUNIT"/>
    <property type="match status" value="1"/>
</dbReference>
<evidence type="ECO:0000256" key="3">
    <source>
        <dbReference type="ARBA" id="ARBA00015817"/>
    </source>
</evidence>
<dbReference type="Pfam" id="PF13890">
    <property type="entry name" value="Rab3-GTPase_cat"/>
    <property type="match status" value="1"/>
</dbReference>
<evidence type="ECO:0000256" key="5">
    <source>
        <dbReference type="ARBA" id="ARBA00022490"/>
    </source>
</evidence>
<sequence>MRTQGNLWQNMWNESPALEAMEQEMLFDFDVNGNQVIKWLHNLQPKYVLTELCQIALGNVLAIFERTPGMEAGLDILRQQQHELVHRCQSLWIKSHTEPHTPPPTPFASGSNISPPEQKYSSPDDAPLSTQPHIDLKKTLDCCR</sequence>
<organism evidence="8 9">
    <name type="scientific">Reticulomyxa filosa</name>
    <dbReference type="NCBI Taxonomy" id="46433"/>
    <lineage>
        <taxon>Eukaryota</taxon>
        <taxon>Sar</taxon>
        <taxon>Rhizaria</taxon>
        <taxon>Retaria</taxon>
        <taxon>Foraminifera</taxon>
        <taxon>Monothalamids</taxon>
        <taxon>Reticulomyxidae</taxon>
        <taxon>Reticulomyxa</taxon>
    </lineage>
</organism>
<dbReference type="GO" id="GO:0005096">
    <property type="term" value="F:GTPase activator activity"/>
    <property type="evidence" value="ECO:0007669"/>
    <property type="project" value="UniProtKB-KW"/>
</dbReference>
<reference evidence="8 9" key="1">
    <citation type="journal article" date="2013" name="Curr. Biol.">
        <title>The Genome of the Foraminiferan Reticulomyxa filosa.</title>
        <authorList>
            <person name="Glockner G."/>
            <person name="Hulsmann N."/>
            <person name="Schleicher M."/>
            <person name="Noegel A.A."/>
            <person name="Eichinger L."/>
            <person name="Gallinger C."/>
            <person name="Pawlowski J."/>
            <person name="Sierra R."/>
            <person name="Euteneuer U."/>
            <person name="Pillet L."/>
            <person name="Moustafa A."/>
            <person name="Platzer M."/>
            <person name="Groth M."/>
            <person name="Szafranski K."/>
            <person name="Schliwa M."/>
        </authorList>
    </citation>
    <scope>NUCLEOTIDE SEQUENCE [LARGE SCALE GENOMIC DNA]</scope>
</reference>
<comment type="caution">
    <text evidence="8">The sequence shown here is derived from an EMBL/GenBank/DDBJ whole genome shotgun (WGS) entry which is preliminary data.</text>
</comment>
<evidence type="ECO:0000313" key="8">
    <source>
        <dbReference type="EMBL" id="ETN98649.1"/>
    </source>
</evidence>
<dbReference type="GO" id="GO:0005737">
    <property type="term" value="C:cytoplasm"/>
    <property type="evidence" value="ECO:0007669"/>
    <property type="project" value="UniProtKB-SubCell"/>
</dbReference>
<dbReference type="InterPro" id="IPR045700">
    <property type="entry name" value="Rab3GAP1"/>
</dbReference>
<dbReference type="EMBL" id="ASPP01046155">
    <property type="protein sequence ID" value="ETN98649.1"/>
    <property type="molecule type" value="Genomic_DNA"/>
</dbReference>
<proteinExistence type="inferred from homology"/>
<keyword evidence="5" id="KW-0963">Cytoplasm</keyword>
<dbReference type="OrthoDB" id="17346at2759"/>
<protein>
    <recommendedName>
        <fullName evidence="3">Rab3 GTPase-activating protein catalytic subunit</fullName>
    </recommendedName>
</protein>
<evidence type="ECO:0000259" key="7">
    <source>
        <dbReference type="Pfam" id="PF13890"/>
    </source>
</evidence>
<feature type="domain" description="Rab3GAP catalytic subunit conserved" evidence="7">
    <location>
        <begin position="1"/>
        <end position="40"/>
    </location>
</feature>
<dbReference type="Proteomes" id="UP000023152">
    <property type="component" value="Unassembled WGS sequence"/>
</dbReference>
<dbReference type="PANTHER" id="PTHR21422:SF9">
    <property type="entry name" value="RAB3 GTPASE-ACTIVATING PROTEIN CATALYTIC SUBUNIT"/>
    <property type="match status" value="1"/>
</dbReference>
<dbReference type="AlphaFoldDB" id="X6LD08"/>
<gene>
    <name evidence="8" type="ORF">RFI_38843</name>
</gene>
<feature type="region of interest" description="Disordered" evidence="6">
    <location>
        <begin position="95"/>
        <end position="138"/>
    </location>
</feature>
<evidence type="ECO:0000256" key="4">
    <source>
        <dbReference type="ARBA" id="ARBA00022468"/>
    </source>
</evidence>
<evidence type="ECO:0000313" key="9">
    <source>
        <dbReference type="Proteomes" id="UP000023152"/>
    </source>
</evidence>
<name>X6LD08_RETFI</name>
<feature type="compositionally biased region" description="Polar residues" evidence="6">
    <location>
        <begin position="108"/>
        <end position="121"/>
    </location>
</feature>
<dbReference type="InterPro" id="IPR026147">
    <property type="entry name" value="Rab3GAP1_conserved"/>
</dbReference>
<comment type="subcellular location">
    <subcellularLocation>
        <location evidence="1">Cytoplasm</location>
    </subcellularLocation>
</comment>
<evidence type="ECO:0000256" key="2">
    <source>
        <dbReference type="ARBA" id="ARBA00008856"/>
    </source>
</evidence>
<feature type="non-terminal residue" evidence="8">
    <location>
        <position position="144"/>
    </location>
</feature>